<dbReference type="InterPro" id="IPR036890">
    <property type="entry name" value="HATPase_C_sf"/>
</dbReference>
<dbReference type="Gene3D" id="3.30.565.10">
    <property type="entry name" value="Histidine kinase-like ATPase, C-terminal domain"/>
    <property type="match status" value="1"/>
</dbReference>
<evidence type="ECO:0000313" key="2">
    <source>
        <dbReference type="EMBL" id="GAA2006186.1"/>
    </source>
</evidence>
<comment type="caution">
    <text evidence="2">The sequence shown here is derived from an EMBL/GenBank/DDBJ whole genome shotgun (WGS) entry which is preliminary data.</text>
</comment>
<dbReference type="Proteomes" id="UP001499854">
    <property type="component" value="Unassembled WGS sequence"/>
</dbReference>
<evidence type="ECO:0000256" key="1">
    <source>
        <dbReference type="SAM" id="MobiDB-lite"/>
    </source>
</evidence>
<proteinExistence type="predicted"/>
<dbReference type="Pfam" id="PF13589">
    <property type="entry name" value="HATPase_c_3"/>
    <property type="match status" value="1"/>
</dbReference>
<name>A0ABN2TFN1_9ACTN</name>
<organism evidence="2 3">
    <name type="scientific">Catenulispora subtropica</name>
    <dbReference type="NCBI Taxonomy" id="450798"/>
    <lineage>
        <taxon>Bacteria</taxon>
        <taxon>Bacillati</taxon>
        <taxon>Actinomycetota</taxon>
        <taxon>Actinomycetes</taxon>
        <taxon>Catenulisporales</taxon>
        <taxon>Catenulisporaceae</taxon>
        <taxon>Catenulispora</taxon>
    </lineage>
</organism>
<reference evidence="2 3" key="1">
    <citation type="journal article" date="2019" name="Int. J. Syst. Evol. Microbiol.">
        <title>The Global Catalogue of Microorganisms (GCM) 10K type strain sequencing project: providing services to taxonomists for standard genome sequencing and annotation.</title>
        <authorList>
            <consortium name="The Broad Institute Genomics Platform"/>
            <consortium name="The Broad Institute Genome Sequencing Center for Infectious Disease"/>
            <person name="Wu L."/>
            <person name="Ma J."/>
        </authorList>
    </citation>
    <scope>NUCLEOTIDE SEQUENCE [LARGE SCALE GENOMIC DNA]</scope>
    <source>
        <strain evidence="2 3">JCM 16013</strain>
    </source>
</reference>
<feature type="compositionally biased region" description="Low complexity" evidence="1">
    <location>
        <begin position="493"/>
        <end position="502"/>
    </location>
</feature>
<dbReference type="EMBL" id="BAAAQM010000090">
    <property type="protein sequence ID" value="GAA2006186.1"/>
    <property type="molecule type" value="Genomic_DNA"/>
</dbReference>
<dbReference type="RefSeq" id="WP_344662972.1">
    <property type="nucleotide sequence ID" value="NZ_BAAAQM010000090.1"/>
</dbReference>
<evidence type="ECO:0000313" key="3">
    <source>
        <dbReference type="Proteomes" id="UP001499854"/>
    </source>
</evidence>
<feature type="region of interest" description="Disordered" evidence="1">
    <location>
        <begin position="454"/>
        <end position="473"/>
    </location>
</feature>
<feature type="region of interest" description="Disordered" evidence="1">
    <location>
        <begin position="481"/>
        <end position="511"/>
    </location>
</feature>
<dbReference type="SUPFAM" id="SSF55874">
    <property type="entry name" value="ATPase domain of HSP90 chaperone/DNA topoisomerase II/histidine kinase"/>
    <property type="match status" value="1"/>
</dbReference>
<accession>A0ABN2TFN1</accession>
<evidence type="ECO:0008006" key="4">
    <source>
        <dbReference type="Google" id="ProtNLM"/>
    </source>
</evidence>
<protein>
    <recommendedName>
        <fullName evidence="4">ATP-binding region ATPase domain protein</fullName>
    </recommendedName>
</protein>
<keyword evidence="3" id="KW-1185">Reference proteome</keyword>
<sequence length="778" mass="86634">MKITPSSRILRMLGEIQFDEWQCVAELVDNAFDDFADIAREKTPWAGGYKVSVSLPSPKHDLSGSEVVITDTGRGMSYERLENAVRAGWSSNDRFDKLGLFGMGFNVSTARLGRLTRVLTTRAGDTEWFGVEIDLDRIGDDFEADDITEPKDDPSEHGTKIVIGRLHRARAEWLQRNPQALRNALASVYSWILANQPFELWVQGQRVMPRQACRWGDDRFVVHGSRTSPERFPAYIPIDETFEPADACLDCGNWQVPGKGRCDQCESTELRNRKRRIHGWLGIQRHLDRNEFGIDFIRNGRKILRFDKSLFDWKNPDDPLGLTVTEYPVELVHQGGRIIGEIHLDYVPVNYQKNAFETSDRGWKAAVDFLRGVGPLQPEKAKLAGYPDNTSYLGRLFKGYRRNDAGRKYLIPGDGKLPIHEETRRWAQKFWAGDPEYRTDQKWWDAIESHETRLAESKAGGVRPTTTGHPDESALLDALGLAPTGQSSPGAATETEPTEPTTDSAPVETQQERQTRLIAASIPMPELSRDFGTPRLGTLTLDARSVDDALVDANNQPTPVWLIQGPGNTAIALVNARHKVFTKMGVDPAELLLVEVASVLKVKAETSLGLAEIVAQLRTACLPDTALDKAVIGAQAREILSEIRRLMIVAIEDDPTRAFQFLTADERTSIENEMIADGQVSSASHLGTDGGFLRYAPPLFLVKLLESWPEAFLDGKVFIGSFSSLSSPSARRLSVAKVVGYMNDIATLLTFQSEPSPDQLRRTRLSTRLLAGEIVADS</sequence>
<gene>
    <name evidence="2" type="ORF">GCM10009838_85590</name>
</gene>